<dbReference type="AlphaFoldDB" id="B0T8J2"/>
<sequence>MILYHVGMFYVSWEWRAKSPHPIEALMLLTNSGCGFCLA</sequence>
<dbReference type="HOGENOM" id="CLU_3306736_0_0_5"/>
<dbReference type="KEGG" id="cak:Caul_2207"/>
<name>B0T8J2_CAUSK</name>
<protein>
    <submittedName>
        <fullName evidence="1">Uncharacterized protein</fullName>
    </submittedName>
</protein>
<organism evidence="1">
    <name type="scientific">Caulobacter sp. (strain K31)</name>
    <dbReference type="NCBI Taxonomy" id="366602"/>
    <lineage>
        <taxon>Bacteria</taxon>
        <taxon>Pseudomonadati</taxon>
        <taxon>Pseudomonadota</taxon>
        <taxon>Alphaproteobacteria</taxon>
        <taxon>Caulobacterales</taxon>
        <taxon>Caulobacteraceae</taxon>
        <taxon>Caulobacter</taxon>
    </lineage>
</organism>
<dbReference type="EMBL" id="CP000927">
    <property type="protein sequence ID" value="ABZ71335.1"/>
    <property type="molecule type" value="Genomic_DNA"/>
</dbReference>
<accession>B0T8J2</accession>
<evidence type="ECO:0000313" key="1">
    <source>
        <dbReference type="EMBL" id="ABZ71335.1"/>
    </source>
</evidence>
<gene>
    <name evidence="1" type="ordered locus">Caul_2207</name>
</gene>
<reference evidence="1" key="1">
    <citation type="submission" date="2008-01" db="EMBL/GenBank/DDBJ databases">
        <title>Complete sequence of chromosome of Caulobacter sp. K31.</title>
        <authorList>
            <consortium name="US DOE Joint Genome Institute"/>
            <person name="Copeland A."/>
            <person name="Lucas S."/>
            <person name="Lapidus A."/>
            <person name="Barry K."/>
            <person name="Glavina del Rio T."/>
            <person name="Dalin E."/>
            <person name="Tice H."/>
            <person name="Pitluck S."/>
            <person name="Bruce D."/>
            <person name="Goodwin L."/>
            <person name="Thompson L.S."/>
            <person name="Brettin T."/>
            <person name="Detter J.C."/>
            <person name="Han C."/>
            <person name="Schmutz J."/>
            <person name="Larimer F."/>
            <person name="Land M."/>
            <person name="Hauser L."/>
            <person name="Kyrpides N."/>
            <person name="Kim E."/>
            <person name="Stephens C."/>
            <person name="Richardson P."/>
        </authorList>
    </citation>
    <scope>NUCLEOTIDE SEQUENCE [LARGE SCALE GENOMIC DNA]</scope>
    <source>
        <strain evidence="1">K31</strain>
    </source>
</reference>
<proteinExistence type="predicted"/>